<name>A0A7K3NQP5_9BACT</name>
<comment type="caution">
    <text evidence="1">The sequence shown here is derived from an EMBL/GenBank/DDBJ whole genome shotgun (WGS) entry which is preliminary data.</text>
</comment>
<protein>
    <submittedName>
        <fullName evidence="1">Uncharacterized protein</fullName>
    </submittedName>
</protein>
<gene>
    <name evidence="1" type="ORF">G3N56_15370</name>
</gene>
<organism evidence="1 2">
    <name type="scientific">Desulfolutivibrio sulfodismutans</name>
    <dbReference type="NCBI Taxonomy" id="63561"/>
    <lineage>
        <taxon>Bacteria</taxon>
        <taxon>Pseudomonadati</taxon>
        <taxon>Thermodesulfobacteriota</taxon>
        <taxon>Desulfovibrionia</taxon>
        <taxon>Desulfovibrionales</taxon>
        <taxon>Desulfovibrionaceae</taxon>
        <taxon>Desulfolutivibrio</taxon>
    </lineage>
</organism>
<evidence type="ECO:0000313" key="1">
    <source>
        <dbReference type="EMBL" id="NDY58115.1"/>
    </source>
</evidence>
<dbReference type="Proteomes" id="UP000469724">
    <property type="component" value="Unassembled WGS sequence"/>
</dbReference>
<dbReference type="RefSeq" id="WP_163303192.1">
    <property type="nucleotide sequence ID" value="NZ_JAAGRQ010000079.1"/>
</dbReference>
<reference evidence="1 2" key="1">
    <citation type="submission" date="2020-02" db="EMBL/GenBank/DDBJ databases">
        <title>Comparative genomics of sulfur disproportionating microorganisms.</title>
        <authorList>
            <person name="Ward L.M."/>
            <person name="Bertran E."/>
            <person name="Johnston D.T."/>
        </authorList>
    </citation>
    <scope>NUCLEOTIDE SEQUENCE [LARGE SCALE GENOMIC DNA]</scope>
    <source>
        <strain evidence="1 2">DSM 3696</strain>
    </source>
</reference>
<evidence type="ECO:0000313" key="2">
    <source>
        <dbReference type="Proteomes" id="UP000469724"/>
    </source>
</evidence>
<sequence>MRENIEPKTRTITVRVTPEEYKRVVLLKLETRRKVREIVMDAVNKEWARINPEDALTAQEEKRMAEALAEYRAGQGESLDDVRRALLEDRDD</sequence>
<accession>A0A7K3NQP5</accession>
<dbReference type="AlphaFoldDB" id="A0A7K3NQP5"/>
<keyword evidence="2" id="KW-1185">Reference proteome</keyword>
<proteinExistence type="predicted"/>
<dbReference type="EMBL" id="JAAGRQ010000079">
    <property type="protein sequence ID" value="NDY58115.1"/>
    <property type="molecule type" value="Genomic_DNA"/>
</dbReference>